<gene>
    <name evidence="2" type="ORF">Z045_13800</name>
</gene>
<reference evidence="3" key="1">
    <citation type="submission" date="2015-01" db="EMBL/GenBank/DDBJ databases">
        <title>Draft genome sequence of Rhodococcus pyridinivorans strain KG-16, a hydrocarbon-degrading bacterium.</title>
        <authorList>
            <person name="Aggarwal R.K."/>
            <person name="Dawar C."/>
        </authorList>
    </citation>
    <scope>NUCLEOTIDE SEQUENCE [LARGE SCALE GENOMIC DNA]</scope>
    <source>
        <strain evidence="3">KG-16</strain>
    </source>
</reference>
<dbReference type="InterPro" id="IPR011048">
    <property type="entry name" value="Haem_d1_sf"/>
</dbReference>
<dbReference type="AlphaFoldDB" id="A0A0V9UJS0"/>
<evidence type="ECO:0008006" key="4">
    <source>
        <dbReference type="Google" id="ProtNLM"/>
    </source>
</evidence>
<dbReference type="InterPro" id="IPR015943">
    <property type="entry name" value="WD40/YVTN_repeat-like_dom_sf"/>
</dbReference>
<name>A0A0V9UJS0_9NOCA</name>
<evidence type="ECO:0000313" key="2">
    <source>
        <dbReference type="EMBL" id="KSZ58250.1"/>
    </source>
</evidence>
<accession>A0A0V9UJS0</accession>
<dbReference type="Proteomes" id="UP000053060">
    <property type="component" value="Unassembled WGS sequence"/>
</dbReference>
<dbReference type="EMBL" id="AZXY01000006">
    <property type="protein sequence ID" value="KSZ58250.1"/>
    <property type="molecule type" value="Genomic_DNA"/>
</dbReference>
<dbReference type="SUPFAM" id="SSF51004">
    <property type="entry name" value="C-terminal (heme d1) domain of cytochrome cd1-nitrite reductase"/>
    <property type="match status" value="1"/>
</dbReference>
<organism evidence="2 3">
    <name type="scientific">Rhodococcus pyridinivorans KG-16</name>
    <dbReference type="NCBI Taxonomy" id="1441730"/>
    <lineage>
        <taxon>Bacteria</taxon>
        <taxon>Bacillati</taxon>
        <taxon>Actinomycetota</taxon>
        <taxon>Actinomycetes</taxon>
        <taxon>Mycobacteriales</taxon>
        <taxon>Nocardiaceae</taxon>
        <taxon>Rhodococcus</taxon>
    </lineage>
</organism>
<sequence length="260" mass="25482">MVLRMTATRRALATVVMGAGAVVAAVAAAPAAAADPAAACIRNGGGLVTIDGAEPVPPVFGFDGPRLLGLQGGVGNACITNVGPGAVTVTHPEGRVPGRTEVSTALVEMRVDGGLGNVAVTNVGTGAVTVHRTEVTPEPVAAPAQAPLPGMPELILDAGTDGVFVTNVGTGGVTVIDRAVAPAELPAPPPPPPGSVVTDPFSGNIYVTNLFGPDIVVAEPASTAEGSVVERPVPGTAVDYGTGNVFVTNIGGGQVTVVRG</sequence>
<dbReference type="InterPro" id="IPR006311">
    <property type="entry name" value="TAT_signal"/>
</dbReference>
<evidence type="ECO:0000313" key="3">
    <source>
        <dbReference type="Proteomes" id="UP000053060"/>
    </source>
</evidence>
<dbReference type="Gene3D" id="2.130.10.10">
    <property type="entry name" value="YVTN repeat-like/Quinoprotein amine dehydrogenase"/>
    <property type="match status" value="1"/>
</dbReference>
<feature type="chain" id="PRO_5006898476" description="PE-PGRS family protein" evidence="1">
    <location>
        <begin position="34"/>
        <end position="260"/>
    </location>
</feature>
<keyword evidence="1" id="KW-0732">Signal</keyword>
<dbReference type="PATRIC" id="fig|1441730.3.peg.2868"/>
<dbReference type="PROSITE" id="PS51318">
    <property type="entry name" value="TAT"/>
    <property type="match status" value="1"/>
</dbReference>
<evidence type="ECO:0000256" key="1">
    <source>
        <dbReference type="SAM" id="SignalP"/>
    </source>
</evidence>
<protein>
    <recommendedName>
        <fullName evidence="4">PE-PGRS family protein</fullName>
    </recommendedName>
</protein>
<proteinExistence type="predicted"/>
<feature type="signal peptide" evidence="1">
    <location>
        <begin position="1"/>
        <end position="33"/>
    </location>
</feature>
<comment type="caution">
    <text evidence="2">The sequence shown here is derived from an EMBL/GenBank/DDBJ whole genome shotgun (WGS) entry which is preliminary data.</text>
</comment>
<reference evidence="2 3" key="2">
    <citation type="journal article" date="2016" name="Genome Announc.">
        <title>Draft Genome Sequence of a Versatile Hydrocarbon-Degrading Bacterium, Rhodococcus pyridinivorans Strain KG-16, Collected from Oil Fields in India.</title>
        <authorList>
            <person name="Aggarwal R.K."/>
            <person name="Dawar C."/>
            <person name="Phanindranath R."/>
            <person name="Mutnuri L."/>
            <person name="Dayal A.M."/>
        </authorList>
    </citation>
    <scope>NUCLEOTIDE SEQUENCE [LARGE SCALE GENOMIC DNA]</scope>
    <source>
        <strain evidence="2 3">KG-16</strain>
    </source>
</reference>